<gene>
    <name evidence="4" type="ORF">DASB73_031170</name>
</gene>
<accession>A0AAV5RKS8</accession>
<dbReference type="EMBL" id="BTGC01000008">
    <property type="protein sequence ID" value="GMM52154.1"/>
    <property type="molecule type" value="Genomic_DNA"/>
</dbReference>
<keyword evidence="2 3" id="KW-0040">ANK repeat</keyword>
<keyword evidence="1" id="KW-0677">Repeat</keyword>
<dbReference type="InterPro" id="IPR036770">
    <property type="entry name" value="Ankyrin_rpt-contain_sf"/>
</dbReference>
<evidence type="ECO:0000256" key="1">
    <source>
        <dbReference type="ARBA" id="ARBA00022737"/>
    </source>
</evidence>
<organism evidence="4 5">
    <name type="scientific">Starmerella bacillaris</name>
    <name type="common">Yeast</name>
    <name type="synonym">Candida zemplinina</name>
    <dbReference type="NCBI Taxonomy" id="1247836"/>
    <lineage>
        <taxon>Eukaryota</taxon>
        <taxon>Fungi</taxon>
        <taxon>Dikarya</taxon>
        <taxon>Ascomycota</taxon>
        <taxon>Saccharomycotina</taxon>
        <taxon>Dipodascomycetes</taxon>
        <taxon>Dipodascales</taxon>
        <taxon>Trichomonascaceae</taxon>
        <taxon>Starmerella</taxon>
    </lineage>
</organism>
<reference evidence="4 5" key="1">
    <citation type="journal article" date="2023" name="Elife">
        <title>Identification of key yeast species and microbe-microbe interactions impacting larval growth of Drosophila in the wild.</title>
        <authorList>
            <person name="Mure A."/>
            <person name="Sugiura Y."/>
            <person name="Maeda R."/>
            <person name="Honda K."/>
            <person name="Sakurai N."/>
            <person name="Takahashi Y."/>
            <person name="Watada M."/>
            <person name="Katoh T."/>
            <person name="Gotoh A."/>
            <person name="Gotoh Y."/>
            <person name="Taniguchi I."/>
            <person name="Nakamura K."/>
            <person name="Hayashi T."/>
            <person name="Katayama T."/>
            <person name="Uemura T."/>
            <person name="Hattori Y."/>
        </authorList>
    </citation>
    <scope>NUCLEOTIDE SEQUENCE [LARGE SCALE GENOMIC DNA]</scope>
    <source>
        <strain evidence="4 5">SB-73</strain>
    </source>
</reference>
<dbReference type="Pfam" id="PF12796">
    <property type="entry name" value="Ank_2"/>
    <property type="match status" value="1"/>
</dbReference>
<dbReference type="Gene3D" id="1.25.40.20">
    <property type="entry name" value="Ankyrin repeat-containing domain"/>
    <property type="match status" value="1"/>
</dbReference>
<dbReference type="Proteomes" id="UP001362899">
    <property type="component" value="Unassembled WGS sequence"/>
</dbReference>
<protein>
    <submittedName>
        <fullName evidence="4">Uncharacterized protein</fullName>
    </submittedName>
</protein>
<evidence type="ECO:0000313" key="5">
    <source>
        <dbReference type="Proteomes" id="UP001362899"/>
    </source>
</evidence>
<name>A0AAV5RKS8_STABA</name>
<dbReference type="PROSITE" id="PS50088">
    <property type="entry name" value="ANK_REPEAT"/>
    <property type="match status" value="1"/>
</dbReference>
<dbReference type="PANTHER" id="PTHR24171">
    <property type="entry name" value="ANKYRIN REPEAT DOMAIN-CONTAINING PROTEIN 39-RELATED"/>
    <property type="match status" value="1"/>
</dbReference>
<dbReference type="SMART" id="SM00248">
    <property type="entry name" value="ANK"/>
    <property type="match status" value="2"/>
</dbReference>
<dbReference type="PROSITE" id="PS50297">
    <property type="entry name" value="ANK_REP_REGION"/>
    <property type="match status" value="1"/>
</dbReference>
<evidence type="ECO:0000256" key="2">
    <source>
        <dbReference type="ARBA" id="ARBA00023043"/>
    </source>
</evidence>
<evidence type="ECO:0000256" key="3">
    <source>
        <dbReference type="PROSITE-ProRule" id="PRU00023"/>
    </source>
</evidence>
<dbReference type="AlphaFoldDB" id="A0AAV5RKS8"/>
<dbReference type="PRINTS" id="PR01415">
    <property type="entry name" value="ANKYRIN"/>
</dbReference>
<sequence>MNIWIAAADNRIDEVERILKTNPDCNVQDENGYTPMHAAAEYGHHELLKMLVSRGGNVNSTDVDGDTPLHACEDPKTAEFLLELGADIKAKNNEGITPLEKAESEGMPELAAFYRQKLGLADETLELLESQPLPENIKLSMQQEDELMTNVSDEQRQKLQQIVESGNVDDFKQFMQSVLQDAQDGDEGESIPAKKVSK</sequence>
<feature type="repeat" description="ANK" evidence="3">
    <location>
        <begin position="31"/>
        <end position="63"/>
    </location>
</feature>
<dbReference type="InterPro" id="IPR002110">
    <property type="entry name" value="Ankyrin_rpt"/>
</dbReference>
<evidence type="ECO:0000313" key="4">
    <source>
        <dbReference type="EMBL" id="GMM52154.1"/>
    </source>
</evidence>
<proteinExistence type="predicted"/>
<keyword evidence="5" id="KW-1185">Reference proteome</keyword>
<comment type="caution">
    <text evidence="4">The sequence shown here is derived from an EMBL/GenBank/DDBJ whole genome shotgun (WGS) entry which is preliminary data.</text>
</comment>
<dbReference type="SUPFAM" id="SSF48403">
    <property type="entry name" value="Ankyrin repeat"/>
    <property type="match status" value="1"/>
</dbReference>